<keyword evidence="2" id="KW-0119">Carbohydrate metabolism</keyword>
<keyword evidence="2" id="KW-0624">Polysaccharide degradation</keyword>
<comment type="caution">
    <text evidence="4">The sequence shown here is derived from an EMBL/GenBank/DDBJ whole genome shotgun (WGS) entry which is preliminary data.</text>
</comment>
<dbReference type="EMBL" id="BJML01000011">
    <property type="protein sequence ID" value="GEB46949.1"/>
    <property type="molecule type" value="Genomic_DNA"/>
</dbReference>
<dbReference type="GO" id="GO:0000272">
    <property type="term" value="P:polysaccharide catabolic process"/>
    <property type="evidence" value="ECO:0007669"/>
    <property type="project" value="UniProtKB-KW"/>
</dbReference>
<protein>
    <recommendedName>
        <fullName evidence="3">Fibronectin type-III domain-containing protein</fullName>
    </recommendedName>
</protein>
<dbReference type="AlphaFoldDB" id="A0A4Y3QPX1"/>
<organism evidence="4 5">
    <name type="scientific">Microbacterium testaceum</name>
    <name type="common">Aureobacterium testaceum</name>
    <name type="synonym">Brevibacterium testaceum</name>
    <dbReference type="NCBI Taxonomy" id="2033"/>
    <lineage>
        <taxon>Bacteria</taxon>
        <taxon>Bacillati</taxon>
        <taxon>Actinomycetota</taxon>
        <taxon>Actinomycetes</taxon>
        <taxon>Micrococcales</taxon>
        <taxon>Microbacteriaceae</taxon>
        <taxon>Microbacterium</taxon>
    </lineage>
</organism>
<dbReference type="RefSeq" id="WP_141378168.1">
    <property type="nucleotide sequence ID" value="NZ_BJML01000011.1"/>
</dbReference>
<feature type="domain" description="Fibronectin type-III" evidence="3">
    <location>
        <begin position="135"/>
        <end position="234"/>
    </location>
</feature>
<dbReference type="InterPro" id="IPR013783">
    <property type="entry name" value="Ig-like_fold"/>
</dbReference>
<evidence type="ECO:0000313" key="4">
    <source>
        <dbReference type="EMBL" id="GEB46949.1"/>
    </source>
</evidence>
<name>A0A4Y3QPX1_MICTE</name>
<reference evidence="4 5" key="1">
    <citation type="submission" date="2019-06" db="EMBL/GenBank/DDBJ databases">
        <title>Whole genome shotgun sequence of Microbacterium testaceum NBRC 12675.</title>
        <authorList>
            <person name="Hosoyama A."/>
            <person name="Uohara A."/>
            <person name="Ohji S."/>
            <person name="Ichikawa N."/>
        </authorList>
    </citation>
    <scope>NUCLEOTIDE SEQUENCE [LARGE SCALE GENOMIC DNA]</scope>
    <source>
        <strain evidence="4 5">NBRC 12675</strain>
    </source>
</reference>
<dbReference type="Proteomes" id="UP000319525">
    <property type="component" value="Unassembled WGS sequence"/>
</dbReference>
<dbReference type="OrthoDB" id="5241356at2"/>
<dbReference type="SUPFAM" id="SSF49265">
    <property type="entry name" value="Fibronectin type III"/>
    <property type="match status" value="1"/>
</dbReference>
<dbReference type="Gene3D" id="2.60.40.10">
    <property type="entry name" value="Immunoglobulins"/>
    <property type="match status" value="1"/>
</dbReference>
<keyword evidence="1" id="KW-0378">Hydrolase</keyword>
<evidence type="ECO:0000256" key="2">
    <source>
        <dbReference type="ARBA" id="ARBA00023326"/>
    </source>
</evidence>
<evidence type="ECO:0000256" key="1">
    <source>
        <dbReference type="ARBA" id="ARBA00023295"/>
    </source>
</evidence>
<gene>
    <name evidence="4" type="ORF">MTE01_28940</name>
</gene>
<dbReference type="InterPro" id="IPR003961">
    <property type="entry name" value="FN3_dom"/>
</dbReference>
<evidence type="ECO:0000313" key="5">
    <source>
        <dbReference type="Proteomes" id="UP000319525"/>
    </source>
</evidence>
<dbReference type="InterPro" id="IPR036116">
    <property type="entry name" value="FN3_sf"/>
</dbReference>
<dbReference type="GO" id="GO:0016798">
    <property type="term" value="F:hydrolase activity, acting on glycosyl bonds"/>
    <property type="evidence" value="ECO:0007669"/>
    <property type="project" value="UniProtKB-KW"/>
</dbReference>
<sequence length="273" mass="30159">MTEGSADLSGSGNQRVWINCYRTGQNYDGNFTSYYGEVRYYGNGWGSYTDSRLYWSANFGGHYVEGSWTIPFANRNDQYTVLWSGYFNRGHDWAGFGSGFTSRADINASAHNSIGTGWVQVGEETPPRIPKTPNAPGNLRVADVTATSFGVYYDRGDNMGAAIEQDQAHWYATGPAGSGTFVWDDAYPQGYTNPHNGAGPSLVPGTKHYVYVRSRNSRGWSPWAGPIEGETLAGGRIKWGGQYKTAVPWIKTGGEWRRARPFVRSGGAWRPTR</sequence>
<dbReference type="GeneID" id="57145577"/>
<evidence type="ECO:0000259" key="3">
    <source>
        <dbReference type="PROSITE" id="PS50853"/>
    </source>
</evidence>
<keyword evidence="1" id="KW-0326">Glycosidase</keyword>
<dbReference type="CDD" id="cd00063">
    <property type="entry name" value="FN3"/>
    <property type="match status" value="1"/>
</dbReference>
<proteinExistence type="predicted"/>
<accession>A0A4Y3QPX1</accession>
<dbReference type="PROSITE" id="PS50853">
    <property type="entry name" value="FN3"/>
    <property type="match status" value="1"/>
</dbReference>